<reference evidence="2" key="1">
    <citation type="submission" date="2014-12" db="EMBL/GenBank/DDBJ databases">
        <title>Insight into the proteome of Arion vulgaris.</title>
        <authorList>
            <person name="Aradska J."/>
            <person name="Bulat T."/>
            <person name="Smidak R."/>
            <person name="Sarate P."/>
            <person name="Gangsoo J."/>
            <person name="Sialana F."/>
            <person name="Bilban M."/>
            <person name="Lubec G."/>
        </authorList>
    </citation>
    <scope>NUCLEOTIDE SEQUENCE</scope>
    <source>
        <tissue evidence="2">Skin</tissue>
    </source>
</reference>
<dbReference type="AlphaFoldDB" id="A0A0B6ZCK9"/>
<name>A0A0B6ZCK9_9EUPU</name>
<gene>
    <name evidence="2" type="primary">ORF57930</name>
</gene>
<dbReference type="EMBL" id="HACG01019398">
    <property type="protein sequence ID" value="CEK66263.1"/>
    <property type="molecule type" value="Transcribed_RNA"/>
</dbReference>
<dbReference type="InterPro" id="IPR036179">
    <property type="entry name" value="Ig-like_dom_sf"/>
</dbReference>
<evidence type="ECO:0000313" key="2">
    <source>
        <dbReference type="EMBL" id="CEK66263.1"/>
    </source>
</evidence>
<feature type="non-terminal residue" evidence="2">
    <location>
        <position position="1"/>
    </location>
</feature>
<dbReference type="Pfam" id="PF00047">
    <property type="entry name" value="ig"/>
    <property type="match status" value="1"/>
</dbReference>
<evidence type="ECO:0000259" key="1">
    <source>
        <dbReference type="PROSITE" id="PS50835"/>
    </source>
</evidence>
<accession>A0A0B6ZCK9</accession>
<dbReference type="Gene3D" id="2.60.40.10">
    <property type="entry name" value="Immunoglobulins"/>
    <property type="match status" value="1"/>
</dbReference>
<feature type="domain" description="Ig-like" evidence="1">
    <location>
        <begin position="1"/>
        <end position="57"/>
    </location>
</feature>
<dbReference type="InterPro" id="IPR013151">
    <property type="entry name" value="Immunoglobulin_dom"/>
</dbReference>
<dbReference type="SUPFAM" id="SSF48726">
    <property type="entry name" value="Immunoglobulin"/>
    <property type="match status" value="1"/>
</dbReference>
<dbReference type="InterPro" id="IPR013783">
    <property type="entry name" value="Ig-like_fold"/>
</dbReference>
<dbReference type="PROSITE" id="PS50835">
    <property type="entry name" value="IG_LIKE"/>
    <property type="match status" value="1"/>
</dbReference>
<dbReference type="InterPro" id="IPR007110">
    <property type="entry name" value="Ig-like_dom"/>
</dbReference>
<protein>
    <recommendedName>
        <fullName evidence="1">Ig-like domain-containing protein</fullName>
    </recommendedName>
</protein>
<sequence length="75" mass="8339">WFFNEMRVSLQGKMASVGNLTWISRYPDLYLQNVQPQHAGTYSCVGSNEAGNTSSLGWLIVHVPPFIVQAPTNIT</sequence>
<proteinExistence type="predicted"/>
<feature type="non-terminal residue" evidence="2">
    <location>
        <position position="75"/>
    </location>
</feature>
<organism evidence="2">
    <name type="scientific">Arion vulgaris</name>
    <dbReference type="NCBI Taxonomy" id="1028688"/>
    <lineage>
        <taxon>Eukaryota</taxon>
        <taxon>Metazoa</taxon>
        <taxon>Spiralia</taxon>
        <taxon>Lophotrochozoa</taxon>
        <taxon>Mollusca</taxon>
        <taxon>Gastropoda</taxon>
        <taxon>Heterobranchia</taxon>
        <taxon>Euthyneura</taxon>
        <taxon>Panpulmonata</taxon>
        <taxon>Eupulmonata</taxon>
        <taxon>Stylommatophora</taxon>
        <taxon>Helicina</taxon>
        <taxon>Arionoidea</taxon>
        <taxon>Arionidae</taxon>
        <taxon>Arion</taxon>
    </lineage>
</organism>